<evidence type="ECO:0000256" key="1">
    <source>
        <dbReference type="SAM" id="MobiDB-lite"/>
    </source>
</evidence>
<evidence type="ECO:0000313" key="3">
    <source>
        <dbReference type="Proteomes" id="UP000276215"/>
    </source>
</evidence>
<dbReference type="Proteomes" id="UP000276215">
    <property type="component" value="Unassembled WGS sequence"/>
</dbReference>
<organism evidence="2 3">
    <name type="scientific">Choiromyces venosus 120613-1</name>
    <dbReference type="NCBI Taxonomy" id="1336337"/>
    <lineage>
        <taxon>Eukaryota</taxon>
        <taxon>Fungi</taxon>
        <taxon>Dikarya</taxon>
        <taxon>Ascomycota</taxon>
        <taxon>Pezizomycotina</taxon>
        <taxon>Pezizomycetes</taxon>
        <taxon>Pezizales</taxon>
        <taxon>Tuberaceae</taxon>
        <taxon>Choiromyces</taxon>
    </lineage>
</organism>
<name>A0A3N4J0Y4_9PEZI</name>
<protein>
    <submittedName>
        <fullName evidence="2">Uncharacterized protein</fullName>
    </submittedName>
</protein>
<reference evidence="2 3" key="1">
    <citation type="journal article" date="2018" name="Nat. Ecol. Evol.">
        <title>Pezizomycetes genomes reveal the molecular basis of ectomycorrhizal truffle lifestyle.</title>
        <authorList>
            <person name="Murat C."/>
            <person name="Payen T."/>
            <person name="Noel B."/>
            <person name="Kuo A."/>
            <person name="Morin E."/>
            <person name="Chen J."/>
            <person name="Kohler A."/>
            <person name="Krizsan K."/>
            <person name="Balestrini R."/>
            <person name="Da Silva C."/>
            <person name="Montanini B."/>
            <person name="Hainaut M."/>
            <person name="Levati E."/>
            <person name="Barry K.W."/>
            <person name="Belfiori B."/>
            <person name="Cichocki N."/>
            <person name="Clum A."/>
            <person name="Dockter R.B."/>
            <person name="Fauchery L."/>
            <person name="Guy J."/>
            <person name="Iotti M."/>
            <person name="Le Tacon F."/>
            <person name="Lindquist E.A."/>
            <person name="Lipzen A."/>
            <person name="Malagnac F."/>
            <person name="Mello A."/>
            <person name="Molinier V."/>
            <person name="Miyauchi S."/>
            <person name="Poulain J."/>
            <person name="Riccioni C."/>
            <person name="Rubini A."/>
            <person name="Sitrit Y."/>
            <person name="Splivallo R."/>
            <person name="Traeger S."/>
            <person name="Wang M."/>
            <person name="Zifcakova L."/>
            <person name="Wipf D."/>
            <person name="Zambonelli A."/>
            <person name="Paolocci F."/>
            <person name="Nowrousian M."/>
            <person name="Ottonello S."/>
            <person name="Baldrian P."/>
            <person name="Spatafora J.W."/>
            <person name="Henrissat B."/>
            <person name="Nagy L.G."/>
            <person name="Aury J.M."/>
            <person name="Wincker P."/>
            <person name="Grigoriev I.V."/>
            <person name="Bonfante P."/>
            <person name="Martin F.M."/>
        </authorList>
    </citation>
    <scope>NUCLEOTIDE SEQUENCE [LARGE SCALE GENOMIC DNA]</scope>
    <source>
        <strain evidence="2 3">120613-1</strain>
    </source>
</reference>
<feature type="compositionally biased region" description="Polar residues" evidence="1">
    <location>
        <begin position="1"/>
        <end position="15"/>
    </location>
</feature>
<dbReference type="AlphaFoldDB" id="A0A3N4J0Y4"/>
<sequence>MSTNYHTPPINTTPSHPILEYSISSGSTLPVANSPPIYTPSQLPPQHTTQSHSRSNSTKRGSNPALSAVYHSTAQRQKDSDYPLSTYNAATTANTFINYHSPHPPVGCKNSPATLCNTALQSQPPHTTSIP</sequence>
<keyword evidence="3" id="KW-1185">Reference proteome</keyword>
<feature type="compositionally biased region" description="Polar residues" evidence="1">
    <location>
        <begin position="22"/>
        <end position="31"/>
    </location>
</feature>
<gene>
    <name evidence="2" type="ORF">L873DRAFT_1818544</name>
</gene>
<evidence type="ECO:0000313" key="2">
    <source>
        <dbReference type="EMBL" id="RPA91929.1"/>
    </source>
</evidence>
<dbReference type="EMBL" id="ML120484">
    <property type="protein sequence ID" value="RPA91929.1"/>
    <property type="molecule type" value="Genomic_DNA"/>
</dbReference>
<proteinExistence type="predicted"/>
<feature type="compositionally biased region" description="Polar residues" evidence="1">
    <location>
        <begin position="39"/>
        <end position="75"/>
    </location>
</feature>
<accession>A0A3N4J0Y4</accession>
<feature type="region of interest" description="Disordered" evidence="1">
    <location>
        <begin position="1"/>
        <end position="82"/>
    </location>
</feature>